<dbReference type="InterPro" id="IPR029058">
    <property type="entry name" value="AB_hydrolase_fold"/>
</dbReference>
<dbReference type="InterPro" id="IPR050300">
    <property type="entry name" value="GDXG_lipolytic_enzyme"/>
</dbReference>
<protein>
    <submittedName>
        <fullName evidence="4">Alpha/beta hydrolase</fullName>
    </submittedName>
</protein>
<dbReference type="SUPFAM" id="SSF53474">
    <property type="entry name" value="alpha/beta-Hydrolases"/>
    <property type="match status" value="1"/>
</dbReference>
<comment type="caution">
    <text evidence="4">The sequence shown here is derived from an EMBL/GenBank/DDBJ whole genome shotgun (WGS) entry which is preliminary data.</text>
</comment>
<dbReference type="PANTHER" id="PTHR48081:SF6">
    <property type="entry name" value="PEPTIDASE S9 PROLYL OLIGOPEPTIDASE CATALYTIC DOMAIN-CONTAINING PROTEIN"/>
    <property type="match status" value="1"/>
</dbReference>
<gene>
    <name evidence="4" type="ORF">I4Q42_08140</name>
</gene>
<dbReference type="GO" id="GO:0016787">
    <property type="term" value="F:hydrolase activity"/>
    <property type="evidence" value="ECO:0007669"/>
    <property type="project" value="UniProtKB-KW"/>
</dbReference>
<proteinExistence type="predicted"/>
<name>A0ABS0SVJ6_9CAUL</name>
<dbReference type="Proteomes" id="UP000639859">
    <property type="component" value="Unassembled WGS sequence"/>
</dbReference>
<dbReference type="EMBL" id="JADWOX010000004">
    <property type="protein sequence ID" value="MBI1683633.1"/>
    <property type="molecule type" value="Genomic_DNA"/>
</dbReference>
<dbReference type="InterPro" id="IPR013094">
    <property type="entry name" value="AB_hydrolase_3"/>
</dbReference>
<keyword evidence="5" id="KW-1185">Reference proteome</keyword>
<dbReference type="PANTHER" id="PTHR48081">
    <property type="entry name" value="AB HYDROLASE SUPERFAMILY PROTEIN C4A8.06C"/>
    <property type="match status" value="1"/>
</dbReference>
<reference evidence="4 5" key="1">
    <citation type="submission" date="2020-11" db="EMBL/GenBank/DDBJ databases">
        <title>genome sequence of strain KACC 18849.</title>
        <authorList>
            <person name="Gao J."/>
            <person name="Zhang X."/>
        </authorList>
    </citation>
    <scope>NUCLEOTIDE SEQUENCE [LARGE SCALE GENOMIC DNA]</scope>
    <source>
        <strain evidence="4 5">KACC 18849</strain>
    </source>
</reference>
<accession>A0ABS0SVJ6</accession>
<evidence type="ECO:0000313" key="4">
    <source>
        <dbReference type="EMBL" id="MBI1683633.1"/>
    </source>
</evidence>
<sequence length="312" mass="33179">MRGRLFLLVGAALAAFAGSALAQGIPQRVEVRTIPAPPQPGAIPLWPGVAPGSEGATQVEHWNYLIDGVAVRNVTKPTLTPYLPAKDKATGAAVIVAPGGAYMLLSMEWEGEKVAQWLADHGIAAFVLKYRLDPTPDDDQETLKVLGARFGAAARAGADKAPPISQPLALDDAQQALRLVRSRAAEWGVDPKRVGLMGFSAGAMTTLGATLRNAPDARPDFIAPIYGPMNTVSPPADPPPMFTAIANDDPLFGNTDYGLVQAWRKAGGKVEMHVYEKGDHGFGLHKRGTTSDLWIDQFYAWMAARGLLKPAA</sequence>
<feature type="domain" description="Alpha/beta hydrolase fold-3" evidence="3">
    <location>
        <begin position="161"/>
        <end position="227"/>
    </location>
</feature>
<dbReference type="RefSeq" id="WP_198575568.1">
    <property type="nucleotide sequence ID" value="NZ_JADWOX010000004.1"/>
</dbReference>
<dbReference type="Pfam" id="PF07859">
    <property type="entry name" value="Abhydrolase_3"/>
    <property type="match status" value="1"/>
</dbReference>
<dbReference type="Gene3D" id="3.40.50.1820">
    <property type="entry name" value="alpha/beta hydrolase"/>
    <property type="match status" value="1"/>
</dbReference>
<keyword evidence="1 4" id="KW-0378">Hydrolase</keyword>
<organism evidence="4 5">
    <name type="scientific">Caulobacter hibisci</name>
    <dbReference type="NCBI Taxonomy" id="2035993"/>
    <lineage>
        <taxon>Bacteria</taxon>
        <taxon>Pseudomonadati</taxon>
        <taxon>Pseudomonadota</taxon>
        <taxon>Alphaproteobacteria</taxon>
        <taxon>Caulobacterales</taxon>
        <taxon>Caulobacteraceae</taxon>
        <taxon>Caulobacter</taxon>
    </lineage>
</organism>
<evidence type="ECO:0000313" key="5">
    <source>
        <dbReference type="Proteomes" id="UP000639859"/>
    </source>
</evidence>
<evidence type="ECO:0000256" key="1">
    <source>
        <dbReference type="ARBA" id="ARBA00022801"/>
    </source>
</evidence>
<feature type="chain" id="PRO_5046227013" evidence="2">
    <location>
        <begin position="23"/>
        <end position="312"/>
    </location>
</feature>
<evidence type="ECO:0000256" key="2">
    <source>
        <dbReference type="SAM" id="SignalP"/>
    </source>
</evidence>
<keyword evidence="2" id="KW-0732">Signal</keyword>
<feature type="signal peptide" evidence="2">
    <location>
        <begin position="1"/>
        <end position="22"/>
    </location>
</feature>
<evidence type="ECO:0000259" key="3">
    <source>
        <dbReference type="Pfam" id="PF07859"/>
    </source>
</evidence>